<keyword evidence="5" id="KW-0999">Mitochondrion inner membrane</keyword>
<organism evidence="10">
    <name type="scientific">Rhodnius neglectus</name>
    <dbReference type="NCBI Taxonomy" id="72488"/>
    <lineage>
        <taxon>Eukaryota</taxon>
        <taxon>Metazoa</taxon>
        <taxon>Ecdysozoa</taxon>
        <taxon>Arthropoda</taxon>
        <taxon>Hexapoda</taxon>
        <taxon>Insecta</taxon>
        <taxon>Pterygota</taxon>
        <taxon>Neoptera</taxon>
        <taxon>Paraneoptera</taxon>
        <taxon>Hemiptera</taxon>
        <taxon>Heteroptera</taxon>
        <taxon>Panheteroptera</taxon>
        <taxon>Cimicomorpha</taxon>
        <taxon>Reduviidae</taxon>
        <taxon>Triatominae</taxon>
        <taxon>Rhodnius</taxon>
    </lineage>
</organism>
<evidence type="ECO:0000256" key="3">
    <source>
        <dbReference type="ARBA" id="ARBA00021814"/>
    </source>
</evidence>
<dbReference type="GO" id="GO:0033617">
    <property type="term" value="P:mitochondrial respiratory chain complex IV assembly"/>
    <property type="evidence" value="ECO:0007669"/>
    <property type="project" value="TreeGrafter"/>
</dbReference>
<keyword evidence="6 9" id="KW-1133">Transmembrane helix</keyword>
<evidence type="ECO:0000256" key="5">
    <source>
        <dbReference type="ARBA" id="ARBA00022792"/>
    </source>
</evidence>
<dbReference type="GO" id="GO:0005743">
    <property type="term" value="C:mitochondrial inner membrane"/>
    <property type="evidence" value="ECO:0007669"/>
    <property type="project" value="UniProtKB-SubCell"/>
</dbReference>
<name>A0A0P4VR50_9HEMI</name>
<sequence>MESIKSSFDKLRKNKTFKYGMPFFILVIGGSFGLREFAQLRFQFSKKQMIKPEELEEQGIIMKKPGEVTLESEFNKIIALDIDNWENVRGPRPWEKETLPKVT</sequence>
<reference evidence="10" key="1">
    <citation type="journal article" date="2016" name="PLoS Negl. Trop. Dis.">
        <title>A Deep Insight into the Sialome of Rhodnius neglectus, a Vector of Chagas Disease.</title>
        <authorList>
            <person name="Santiago P.B."/>
            <person name="Assumpcao T.C."/>
            <person name="Araujo C.N."/>
            <person name="Bastos I.M."/>
            <person name="Neves D."/>
            <person name="Silva I.G."/>
            <person name="Charneau S."/>
            <person name="Queiroz R.M."/>
            <person name="Raiol T."/>
            <person name="Oliveira J.V."/>
            <person name="Sousa M.V."/>
            <person name="Calvo E."/>
            <person name="Ribeiro J.M."/>
            <person name="Santana J.M."/>
        </authorList>
    </citation>
    <scope>NUCLEOTIDE SEQUENCE</scope>
    <source>
        <tissue evidence="10">Salivary glands</tissue>
    </source>
</reference>
<dbReference type="PANTHER" id="PTHR17130:SF14">
    <property type="entry name" value="CYTOCHROME C OXIDASE ASSEMBLY PROTEIN COX16 HOMOLOG, MITOCHONDRIAL"/>
    <property type="match status" value="1"/>
</dbReference>
<keyword evidence="4 9" id="KW-0812">Transmembrane</keyword>
<proteinExistence type="evidence at transcript level"/>
<evidence type="ECO:0000256" key="6">
    <source>
        <dbReference type="ARBA" id="ARBA00022989"/>
    </source>
</evidence>
<dbReference type="Pfam" id="PF14138">
    <property type="entry name" value="COX16"/>
    <property type="match status" value="1"/>
</dbReference>
<dbReference type="PANTHER" id="PTHR17130">
    <property type="entry name" value="MITOCHONDRIAL OUTER MEMBRANE PROTEIN 25"/>
    <property type="match status" value="1"/>
</dbReference>
<evidence type="ECO:0000256" key="1">
    <source>
        <dbReference type="ARBA" id="ARBA00004434"/>
    </source>
</evidence>
<evidence type="ECO:0000256" key="7">
    <source>
        <dbReference type="ARBA" id="ARBA00023128"/>
    </source>
</evidence>
<evidence type="ECO:0000256" key="2">
    <source>
        <dbReference type="ARBA" id="ARBA00008370"/>
    </source>
</evidence>
<comment type="subcellular location">
    <subcellularLocation>
        <location evidence="1">Mitochondrion inner membrane</location>
        <topology evidence="1">Single-pass membrane protein</topology>
    </subcellularLocation>
</comment>
<accession>A0A0P4VR50</accession>
<evidence type="ECO:0000256" key="4">
    <source>
        <dbReference type="ARBA" id="ARBA00022692"/>
    </source>
</evidence>
<evidence type="ECO:0000313" key="10">
    <source>
        <dbReference type="EMBL" id="JAI54893.1"/>
    </source>
</evidence>
<protein>
    <recommendedName>
        <fullName evidence="3">Cytochrome c oxidase assembly protein COX16 homolog, mitochondrial</fullName>
    </recommendedName>
</protein>
<evidence type="ECO:0000256" key="8">
    <source>
        <dbReference type="ARBA" id="ARBA00023136"/>
    </source>
</evidence>
<dbReference type="InterPro" id="IPR020164">
    <property type="entry name" value="Cyt_c_Oxase_assmbl_COX16"/>
</dbReference>
<keyword evidence="7" id="KW-0496">Mitochondrion</keyword>
<comment type="similarity">
    <text evidence="2">Belongs to the COX16 family.</text>
</comment>
<dbReference type="EMBL" id="GDKW01001702">
    <property type="protein sequence ID" value="JAI54893.1"/>
    <property type="molecule type" value="mRNA"/>
</dbReference>
<feature type="transmembrane region" description="Helical" evidence="9">
    <location>
        <begin position="20"/>
        <end position="38"/>
    </location>
</feature>
<evidence type="ECO:0000256" key="9">
    <source>
        <dbReference type="SAM" id="Phobius"/>
    </source>
</evidence>
<dbReference type="AlphaFoldDB" id="A0A0P4VR50"/>
<keyword evidence="8 9" id="KW-0472">Membrane</keyword>